<sequence>ESEEEVVPDKSGMEEIKAIKAWVIDTNIPYQTVDKLLLILKKRLLPQIPNNTQMLLKWDCNNFDNVDNAEVSDRPMGIQKALNNPNNDASNIDIIKMETINCKTDFAFFVTKSLTAIARYVADIKAKQDAMSASMAKKYQYYYPVTSLERFLEFDKVLENNKFLRFDVFVKPNLLGTKIEFRNRFDNPIVNGQLDNSTAKDLKLVKRELTFFTGTARAVFTTKARPILNVPKDHVLANVILKFKNYICQFFEHDSLLENKEEEELDEDERKQAWFEY</sequence>
<dbReference type="PANTHER" id="PTHR45797">
    <property type="entry name" value="RAD54-LIKE"/>
    <property type="match status" value="1"/>
</dbReference>
<dbReference type="GO" id="GO:0005634">
    <property type="term" value="C:nucleus"/>
    <property type="evidence" value="ECO:0007669"/>
    <property type="project" value="UniProtKB-SubCell"/>
</dbReference>
<evidence type="ECO:0000256" key="4">
    <source>
        <dbReference type="ARBA" id="ARBA00022806"/>
    </source>
</evidence>
<dbReference type="InterPro" id="IPR044574">
    <property type="entry name" value="ARIP4-like"/>
</dbReference>
<evidence type="ECO:0000256" key="2">
    <source>
        <dbReference type="ARBA" id="ARBA00007025"/>
    </source>
</evidence>
<dbReference type="GO" id="GO:0004386">
    <property type="term" value="F:helicase activity"/>
    <property type="evidence" value="ECO:0007669"/>
    <property type="project" value="UniProtKB-KW"/>
</dbReference>
<proteinExistence type="inferred from homology"/>
<keyword evidence="3" id="KW-0547">Nucleotide-binding</keyword>
<evidence type="ECO:0000256" key="7">
    <source>
        <dbReference type="ARBA" id="ARBA00023242"/>
    </source>
</evidence>
<dbReference type="Proteomes" id="UP000215335">
    <property type="component" value="Unassembled WGS sequence"/>
</dbReference>
<dbReference type="STRING" id="543379.A0A232EJK9"/>
<keyword evidence="9" id="KW-1185">Reference proteome</keyword>
<feature type="non-terminal residue" evidence="8">
    <location>
        <position position="1"/>
    </location>
</feature>
<name>A0A232EJK9_9HYME</name>
<gene>
    <name evidence="8" type="ORF">TSAR_001161</name>
</gene>
<protein>
    <submittedName>
        <fullName evidence="8">Uncharacterized protein</fullName>
    </submittedName>
</protein>
<keyword evidence="7" id="KW-0539">Nucleus</keyword>
<reference evidence="8 9" key="1">
    <citation type="journal article" date="2017" name="Curr. Biol.">
        <title>The Evolution of Venom by Co-option of Single-Copy Genes.</title>
        <authorList>
            <person name="Martinson E.O."/>
            <person name="Mrinalini"/>
            <person name="Kelkar Y.D."/>
            <person name="Chang C.H."/>
            <person name="Werren J.H."/>
        </authorList>
    </citation>
    <scope>NUCLEOTIDE SEQUENCE [LARGE SCALE GENOMIC DNA]</scope>
    <source>
        <strain evidence="8 9">Alberta</strain>
        <tissue evidence="8">Whole body</tissue>
    </source>
</reference>
<comment type="similarity">
    <text evidence="2">Belongs to the SNF2/RAD54 helicase family.</text>
</comment>
<dbReference type="GO" id="GO:0016887">
    <property type="term" value="F:ATP hydrolysis activity"/>
    <property type="evidence" value="ECO:0007669"/>
    <property type="project" value="InterPro"/>
</dbReference>
<organism evidence="8 9">
    <name type="scientific">Trichomalopsis sarcophagae</name>
    <dbReference type="NCBI Taxonomy" id="543379"/>
    <lineage>
        <taxon>Eukaryota</taxon>
        <taxon>Metazoa</taxon>
        <taxon>Ecdysozoa</taxon>
        <taxon>Arthropoda</taxon>
        <taxon>Hexapoda</taxon>
        <taxon>Insecta</taxon>
        <taxon>Pterygota</taxon>
        <taxon>Neoptera</taxon>
        <taxon>Endopterygota</taxon>
        <taxon>Hymenoptera</taxon>
        <taxon>Apocrita</taxon>
        <taxon>Proctotrupomorpha</taxon>
        <taxon>Chalcidoidea</taxon>
        <taxon>Pteromalidae</taxon>
        <taxon>Pteromalinae</taxon>
        <taxon>Trichomalopsis</taxon>
    </lineage>
</organism>
<evidence type="ECO:0000256" key="3">
    <source>
        <dbReference type="ARBA" id="ARBA00022741"/>
    </source>
</evidence>
<keyword evidence="5" id="KW-0067">ATP-binding</keyword>
<evidence type="ECO:0000313" key="9">
    <source>
        <dbReference type="Proteomes" id="UP000215335"/>
    </source>
</evidence>
<keyword evidence="4" id="KW-0378">Hydrolase</keyword>
<dbReference type="GO" id="GO:0005524">
    <property type="term" value="F:ATP binding"/>
    <property type="evidence" value="ECO:0007669"/>
    <property type="project" value="UniProtKB-KW"/>
</dbReference>
<dbReference type="PANTHER" id="PTHR45797:SF3">
    <property type="entry name" value="TRANSCRIPTIONAL REGULATOR ATRX HOMOLOG"/>
    <property type="match status" value="1"/>
</dbReference>
<keyword evidence="4" id="KW-0347">Helicase</keyword>
<comment type="caution">
    <text evidence="8">The sequence shown here is derived from an EMBL/GenBank/DDBJ whole genome shotgun (WGS) entry which is preliminary data.</text>
</comment>
<comment type="subcellular location">
    <subcellularLocation>
        <location evidence="1">Nucleus</location>
    </subcellularLocation>
</comment>
<evidence type="ECO:0000256" key="6">
    <source>
        <dbReference type="ARBA" id="ARBA00023125"/>
    </source>
</evidence>
<evidence type="ECO:0000256" key="5">
    <source>
        <dbReference type="ARBA" id="ARBA00022840"/>
    </source>
</evidence>
<accession>A0A232EJK9</accession>
<keyword evidence="6" id="KW-0238">DNA-binding</keyword>
<dbReference type="AlphaFoldDB" id="A0A232EJK9"/>
<evidence type="ECO:0000256" key="1">
    <source>
        <dbReference type="ARBA" id="ARBA00004123"/>
    </source>
</evidence>
<evidence type="ECO:0000313" key="8">
    <source>
        <dbReference type="EMBL" id="OXU18546.1"/>
    </source>
</evidence>
<dbReference type="EMBL" id="NNAY01003976">
    <property type="protein sequence ID" value="OXU18546.1"/>
    <property type="molecule type" value="Genomic_DNA"/>
</dbReference>
<dbReference type="GO" id="GO:0003677">
    <property type="term" value="F:DNA binding"/>
    <property type="evidence" value="ECO:0007669"/>
    <property type="project" value="UniProtKB-KW"/>
</dbReference>